<feature type="compositionally biased region" description="Low complexity" evidence="3">
    <location>
        <begin position="178"/>
        <end position="196"/>
    </location>
</feature>
<evidence type="ECO:0000256" key="3">
    <source>
        <dbReference type="SAM" id="MobiDB-lite"/>
    </source>
</evidence>
<feature type="compositionally biased region" description="Polar residues" evidence="3">
    <location>
        <begin position="310"/>
        <end position="319"/>
    </location>
</feature>
<keyword evidence="4" id="KW-0812">Transmembrane</keyword>
<keyword evidence="4" id="KW-1133">Transmembrane helix</keyword>
<evidence type="ECO:0008006" key="7">
    <source>
        <dbReference type="Google" id="ProtNLM"/>
    </source>
</evidence>
<dbReference type="RefSeq" id="WP_381168331.1">
    <property type="nucleotide sequence ID" value="NZ_JBHSFK010000002.1"/>
</dbReference>
<reference evidence="6" key="1">
    <citation type="journal article" date="2019" name="Int. J. Syst. Evol. Microbiol.">
        <title>The Global Catalogue of Microorganisms (GCM) 10K type strain sequencing project: providing services to taxonomists for standard genome sequencing and annotation.</title>
        <authorList>
            <consortium name="The Broad Institute Genomics Platform"/>
            <consortium name="The Broad Institute Genome Sequencing Center for Infectious Disease"/>
            <person name="Wu L."/>
            <person name="Ma J."/>
        </authorList>
    </citation>
    <scope>NUCLEOTIDE SEQUENCE [LARGE SCALE GENOMIC DNA]</scope>
    <source>
        <strain evidence="6">CGMCC 4.7177</strain>
    </source>
</reference>
<evidence type="ECO:0000256" key="1">
    <source>
        <dbReference type="ARBA" id="ARBA00004196"/>
    </source>
</evidence>
<comment type="caution">
    <text evidence="5">The sequence shown here is derived from an EMBL/GenBank/DDBJ whole genome shotgun (WGS) entry which is preliminary data.</text>
</comment>
<name>A0ABV9AHL6_9ACTN</name>
<keyword evidence="6" id="KW-1185">Reference proteome</keyword>
<dbReference type="InterPro" id="IPR050465">
    <property type="entry name" value="UPF0194_transport"/>
</dbReference>
<proteinExistence type="predicted"/>
<dbReference type="PANTHER" id="PTHR32347">
    <property type="entry name" value="EFFLUX SYSTEM COMPONENT YKNX-RELATED"/>
    <property type="match status" value="1"/>
</dbReference>
<organism evidence="5 6">
    <name type="scientific">Streptomyces vulcanius</name>
    <dbReference type="NCBI Taxonomy" id="1441876"/>
    <lineage>
        <taxon>Bacteria</taxon>
        <taxon>Bacillati</taxon>
        <taxon>Actinomycetota</taxon>
        <taxon>Actinomycetes</taxon>
        <taxon>Kitasatosporales</taxon>
        <taxon>Streptomycetaceae</taxon>
        <taxon>Streptomyces</taxon>
    </lineage>
</organism>
<evidence type="ECO:0000256" key="4">
    <source>
        <dbReference type="SAM" id="Phobius"/>
    </source>
</evidence>
<protein>
    <recommendedName>
        <fullName evidence="7">Peptidoglycan-binding protein</fullName>
    </recommendedName>
</protein>
<feature type="transmembrane region" description="Helical" evidence="4">
    <location>
        <begin position="25"/>
        <end position="45"/>
    </location>
</feature>
<keyword evidence="2" id="KW-0175">Coiled coil</keyword>
<dbReference type="Proteomes" id="UP001595839">
    <property type="component" value="Unassembled WGS sequence"/>
</dbReference>
<accession>A0ABV9AHL6</accession>
<comment type="subcellular location">
    <subcellularLocation>
        <location evidence="1">Cell envelope</location>
    </subcellularLocation>
</comment>
<evidence type="ECO:0000313" key="5">
    <source>
        <dbReference type="EMBL" id="MFC4498762.1"/>
    </source>
</evidence>
<evidence type="ECO:0000313" key="6">
    <source>
        <dbReference type="Proteomes" id="UP001595839"/>
    </source>
</evidence>
<feature type="region of interest" description="Disordered" evidence="3">
    <location>
        <begin position="165"/>
        <end position="206"/>
    </location>
</feature>
<feature type="region of interest" description="Disordered" evidence="3">
    <location>
        <begin position="1"/>
        <end position="21"/>
    </location>
</feature>
<feature type="region of interest" description="Disordered" evidence="3">
    <location>
        <begin position="307"/>
        <end position="326"/>
    </location>
</feature>
<evidence type="ECO:0000256" key="2">
    <source>
        <dbReference type="ARBA" id="ARBA00023054"/>
    </source>
</evidence>
<dbReference type="EMBL" id="JBHSFK010000002">
    <property type="protein sequence ID" value="MFC4498762.1"/>
    <property type="molecule type" value="Genomic_DNA"/>
</dbReference>
<gene>
    <name evidence="5" type="ORF">ACFPIH_04360</name>
</gene>
<sequence>MRRSEHAQADEPPGSAAPGKARKRVVIAVAALLTAGVVGVGLAGVRSGGKPSGAAASGAPRVSTVAVVRTDLSSTLSLSGTLGYGRTVSVKGGKDGLVTQLPAVGAKVSRGRSLYRLDDRPVPVFYGTTPLFRPLDTRGLMGRDVKVVADNLRALGYDIGAQPASGSWVAQRPEPTGAASASPSSPSASPSQSASPSPSPSPSYVRVKPGEGVLTASLIAAVGRWQTQVGMPSTGVLGAGDVAVLPGEVRVGAVQAQPGDPATGTLMSVTGTAKSVSVSLDATDVDSIEQGDKATVTLPDNSEAHGAVSAISTDAQASDQAGGDSGGTPQLVVTVSLDSTAALRRLNSAPVQVQFTGQTKKGVLAVPVGALLALSGGGYALQLPGGRLLAVETGMFAKGLVEVSGTGITAGTKVETAS</sequence>
<keyword evidence="4" id="KW-0472">Membrane</keyword>